<evidence type="ECO:0000313" key="6">
    <source>
        <dbReference type="Proteomes" id="UP000218209"/>
    </source>
</evidence>
<dbReference type="PANTHER" id="PTHR24346:SF30">
    <property type="entry name" value="MATERNAL EMBRYONIC LEUCINE ZIPPER KINASE"/>
    <property type="match status" value="1"/>
</dbReference>
<dbReference type="Gene3D" id="1.10.510.10">
    <property type="entry name" value="Transferase(Phosphotransferase) domain 1"/>
    <property type="match status" value="1"/>
</dbReference>
<evidence type="ECO:0000259" key="4">
    <source>
        <dbReference type="PROSITE" id="PS50011"/>
    </source>
</evidence>
<proteinExistence type="predicted"/>
<dbReference type="GO" id="GO:0005737">
    <property type="term" value="C:cytoplasm"/>
    <property type="evidence" value="ECO:0007669"/>
    <property type="project" value="TreeGrafter"/>
</dbReference>
<name>A0A1X6PFN9_PORUM</name>
<reference evidence="5 6" key="1">
    <citation type="submission" date="2017-03" db="EMBL/GenBank/DDBJ databases">
        <title>WGS assembly of Porphyra umbilicalis.</title>
        <authorList>
            <person name="Brawley S.H."/>
            <person name="Blouin N.A."/>
            <person name="Ficko-Blean E."/>
            <person name="Wheeler G.L."/>
            <person name="Lohr M."/>
            <person name="Goodson H.V."/>
            <person name="Jenkins J.W."/>
            <person name="Blaby-Haas C.E."/>
            <person name="Helliwell K.E."/>
            <person name="Chan C."/>
            <person name="Marriage T."/>
            <person name="Bhattacharya D."/>
            <person name="Klein A.S."/>
            <person name="Badis Y."/>
            <person name="Brodie J."/>
            <person name="Cao Y."/>
            <person name="Collen J."/>
            <person name="Dittami S.M."/>
            <person name="Gachon C.M."/>
            <person name="Green B.R."/>
            <person name="Karpowicz S."/>
            <person name="Kim J.W."/>
            <person name="Kudahl U."/>
            <person name="Lin S."/>
            <person name="Michel G."/>
            <person name="Mittag M."/>
            <person name="Olson B.J."/>
            <person name="Pangilinan J."/>
            <person name="Peng Y."/>
            <person name="Qiu H."/>
            <person name="Shu S."/>
            <person name="Singer J.T."/>
            <person name="Smith A.G."/>
            <person name="Sprecher B.N."/>
            <person name="Wagner V."/>
            <person name="Wang W."/>
            <person name="Wang Z.-Y."/>
            <person name="Yan J."/>
            <person name="Yarish C."/>
            <person name="Zoeuner-Riek S."/>
            <person name="Zhuang Y."/>
            <person name="Zou Y."/>
            <person name="Lindquist E.A."/>
            <person name="Grimwood J."/>
            <person name="Barry K."/>
            <person name="Rokhsar D.S."/>
            <person name="Schmutz J."/>
            <person name="Stiller J.W."/>
            <person name="Grossman A.R."/>
            <person name="Prochnik S.E."/>
        </authorList>
    </citation>
    <scope>NUCLEOTIDE SEQUENCE [LARGE SCALE GENOMIC DNA]</scope>
    <source>
        <strain evidence="5">4086291</strain>
    </source>
</reference>
<gene>
    <name evidence="5" type="ORF">BU14_0072s0008</name>
</gene>
<feature type="region of interest" description="Disordered" evidence="3">
    <location>
        <begin position="101"/>
        <end position="136"/>
    </location>
</feature>
<feature type="compositionally biased region" description="Gly residues" evidence="3">
    <location>
        <begin position="127"/>
        <end position="136"/>
    </location>
</feature>
<dbReference type="Pfam" id="PF00069">
    <property type="entry name" value="Pkinase"/>
    <property type="match status" value="1"/>
</dbReference>
<sequence>MRTRVGSLIYAAPELADAPATPYDGAKADAWAVGVLAYMMLVGAHPWVGADGELLLGALRAGELELPPGAVPPGAAVLLRGLLTVDPGARTSVARARLDPWLVGGGGRSRGGPTPSGTARPSAWAAAGGGRGGGGE</sequence>
<dbReference type="PANTHER" id="PTHR24346">
    <property type="entry name" value="MAP/MICROTUBULE AFFINITY-REGULATING KINASE"/>
    <property type="match status" value="1"/>
</dbReference>
<organism evidence="5 6">
    <name type="scientific">Porphyra umbilicalis</name>
    <name type="common">Purple laver</name>
    <name type="synonym">Red alga</name>
    <dbReference type="NCBI Taxonomy" id="2786"/>
    <lineage>
        <taxon>Eukaryota</taxon>
        <taxon>Rhodophyta</taxon>
        <taxon>Bangiophyceae</taxon>
        <taxon>Bangiales</taxon>
        <taxon>Bangiaceae</taxon>
        <taxon>Porphyra</taxon>
    </lineage>
</organism>
<dbReference type="AlphaFoldDB" id="A0A1X6PFN9"/>
<dbReference type="InterPro" id="IPR011009">
    <property type="entry name" value="Kinase-like_dom_sf"/>
</dbReference>
<dbReference type="InterPro" id="IPR000719">
    <property type="entry name" value="Prot_kinase_dom"/>
</dbReference>
<dbReference type="EMBL" id="KV918787">
    <property type="protein sequence ID" value="OSX79650.1"/>
    <property type="molecule type" value="Genomic_DNA"/>
</dbReference>
<dbReference type="PROSITE" id="PS50011">
    <property type="entry name" value="PROTEIN_KINASE_DOM"/>
    <property type="match status" value="1"/>
</dbReference>
<feature type="compositionally biased region" description="Low complexity" evidence="3">
    <location>
        <begin position="111"/>
        <end position="126"/>
    </location>
</feature>
<dbReference type="GO" id="GO:0035556">
    <property type="term" value="P:intracellular signal transduction"/>
    <property type="evidence" value="ECO:0007669"/>
    <property type="project" value="TreeGrafter"/>
</dbReference>
<evidence type="ECO:0000256" key="2">
    <source>
        <dbReference type="ARBA" id="ARBA00022840"/>
    </source>
</evidence>
<dbReference type="GO" id="GO:0005524">
    <property type="term" value="F:ATP binding"/>
    <property type="evidence" value="ECO:0007669"/>
    <property type="project" value="UniProtKB-KW"/>
</dbReference>
<dbReference type="SUPFAM" id="SSF56112">
    <property type="entry name" value="Protein kinase-like (PK-like)"/>
    <property type="match status" value="1"/>
</dbReference>
<dbReference type="OrthoDB" id="193931at2759"/>
<keyword evidence="6" id="KW-1185">Reference proteome</keyword>
<evidence type="ECO:0000256" key="1">
    <source>
        <dbReference type="ARBA" id="ARBA00022741"/>
    </source>
</evidence>
<feature type="domain" description="Protein kinase" evidence="4">
    <location>
        <begin position="1"/>
        <end position="102"/>
    </location>
</feature>
<evidence type="ECO:0000313" key="5">
    <source>
        <dbReference type="EMBL" id="OSX79650.1"/>
    </source>
</evidence>
<protein>
    <recommendedName>
        <fullName evidence="4">Protein kinase domain-containing protein</fullName>
    </recommendedName>
</protein>
<dbReference type="GO" id="GO:0004674">
    <property type="term" value="F:protein serine/threonine kinase activity"/>
    <property type="evidence" value="ECO:0007669"/>
    <property type="project" value="TreeGrafter"/>
</dbReference>
<keyword evidence="1" id="KW-0547">Nucleotide-binding</keyword>
<accession>A0A1X6PFN9</accession>
<dbReference type="Proteomes" id="UP000218209">
    <property type="component" value="Unassembled WGS sequence"/>
</dbReference>
<keyword evidence="2" id="KW-0067">ATP-binding</keyword>
<evidence type="ECO:0000256" key="3">
    <source>
        <dbReference type="SAM" id="MobiDB-lite"/>
    </source>
</evidence>